<dbReference type="PANTHER" id="PTHR45628">
    <property type="entry name" value="VOLTAGE-DEPENDENT CALCIUM CHANNEL TYPE A SUBUNIT ALPHA-1"/>
    <property type="match status" value="1"/>
</dbReference>
<sequence>MFFTSVFTVEIAVKAITYGLILHNGSFCRSAFNNLDILVVSVSLISFGFDNGAISVVKILRVLRVLRPLRAINRAKGLK</sequence>
<keyword evidence="9" id="KW-0406">Ion transport</keyword>
<dbReference type="GO" id="GO:0005891">
    <property type="term" value="C:voltage-gated calcium channel complex"/>
    <property type="evidence" value="ECO:0007669"/>
    <property type="project" value="TreeGrafter"/>
</dbReference>
<keyword evidence="5" id="KW-0812">Transmembrane</keyword>
<protein>
    <submittedName>
        <fullName evidence="13">Voltage-dependent calcium channel type D subunit alpha-1</fullName>
    </submittedName>
</protein>
<keyword evidence="6" id="KW-0106">Calcium</keyword>
<evidence type="ECO:0000256" key="1">
    <source>
        <dbReference type="ARBA" id="ARBA00004141"/>
    </source>
</evidence>
<evidence type="ECO:0000256" key="2">
    <source>
        <dbReference type="ARBA" id="ARBA00022448"/>
    </source>
</evidence>
<proteinExistence type="predicted"/>
<keyword evidence="3" id="KW-0109">Calcium transport</keyword>
<keyword evidence="2" id="KW-0813">Transport</keyword>
<evidence type="ECO:0000256" key="10">
    <source>
        <dbReference type="ARBA" id="ARBA00023136"/>
    </source>
</evidence>
<dbReference type="EMBL" id="BMAO01025239">
    <property type="protein sequence ID" value="GFR01354.1"/>
    <property type="molecule type" value="Genomic_DNA"/>
</dbReference>
<dbReference type="FunFam" id="1.20.120.350:FF:000051">
    <property type="entry name" value="Voltage-dependent L-type calcium channel subunit alpha"/>
    <property type="match status" value="1"/>
</dbReference>
<keyword evidence="11" id="KW-0407">Ion channel</keyword>
<organism evidence="13 14">
    <name type="scientific">Trichonephila clavata</name>
    <name type="common">Joro spider</name>
    <name type="synonym">Nephila clavata</name>
    <dbReference type="NCBI Taxonomy" id="2740835"/>
    <lineage>
        <taxon>Eukaryota</taxon>
        <taxon>Metazoa</taxon>
        <taxon>Ecdysozoa</taxon>
        <taxon>Arthropoda</taxon>
        <taxon>Chelicerata</taxon>
        <taxon>Arachnida</taxon>
        <taxon>Araneae</taxon>
        <taxon>Araneomorphae</taxon>
        <taxon>Entelegynae</taxon>
        <taxon>Araneoidea</taxon>
        <taxon>Nephilidae</taxon>
        <taxon>Trichonephila</taxon>
    </lineage>
</organism>
<dbReference type="Gene3D" id="1.20.120.350">
    <property type="entry name" value="Voltage-gated potassium channels. Chain C"/>
    <property type="match status" value="1"/>
</dbReference>
<keyword evidence="10" id="KW-0472">Membrane</keyword>
<evidence type="ECO:0000256" key="4">
    <source>
        <dbReference type="ARBA" id="ARBA00022673"/>
    </source>
</evidence>
<evidence type="ECO:0000256" key="3">
    <source>
        <dbReference type="ARBA" id="ARBA00022568"/>
    </source>
</evidence>
<evidence type="ECO:0000256" key="7">
    <source>
        <dbReference type="ARBA" id="ARBA00022882"/>
    </source>
</evidence>
<dbReference type="OrthoDB" id="431720at2759"/>
<keyword evidence="7" id="KW-0851">Voltage-gated channel</keyword>
<evidence type="ECO:0000313" key="14">
    <source>
        <dbReference type="Proteomes" id="UP000887116"/>
    </source>
</evidence>
<comment type="subcellular location">
    <subcellularLocation>
        <location evidence="1">Membrane</location>
        <topology evidence="1">Multi-pass membrane protein</topology>
    </subcellularLocation>
</comment>
<dbReference type="SUPFAM" id="SSF81324">
    <property type="entry name" value="Voltage-gated potassium channels"/>
    <property type="match status" value="1"/>
</dbReference>
<dbReference type="GO" id="GO:0008331">
    <property type="term" value="F:high voltage-gated calcium channel activity"/>
    <property type="evidence" value="ECO:0007669"/>
    <property type="project" value="TreeGrafter"/>
</dbReference>
<dbReference type="PANTHER" id="PTHR45628:SF1">
    <property type="entry name" value="VOLTAGE-DEPENDENT CALCIUM CHANNEL TYPE D SUBUNIT ALPHA-1"/>
    <property type="match status" value="1"/>
</dbReference>
<keyword evidence="14" id="KW-1185">Reference proteome</keyword>
<dbReference type="Pfam" id="PF00520">
    <property type="entry name" value="Ion_trans"/>
    <property type="match status" value="1"/>
</dbReference>
<evidence type="ECO:0000256" key="6">
    <source>
        <dbReference type="ARBA" id="ARBA00022837"/>
    </source>
</evidence>
<dbReference type="GO" id="GO:0098703">
    <property type="term" value="P:calcium ion import across plasma membrane"/>
    <property type="evidence" value="ECO:0007669"/>
    <property type="project" value="TreeGrafter"/>
</dbReference>
<keyword evidence="4" id="KW-0107">Calcium channel</keyword>
<dbReference type="InterPro" id="IPR050599">
    <property type="entry name" value="VDCC_alpha-1_subunit"/>
</dbReference>
<name>A0A8X6HE25_TRICU</name>
<evidence type="ECO:0000313" key="13">
    <source>
        <dbReference type="EMBL" id="GFR01354.1"/>
    </source>
</evidence>
<evidence type="ECO:0000256" key="8">
    <source>
        <dbReference type="ARBA" id="ARBA00022989"/>
    </source>
</evidence>
<evidence type="ECO:0000256" key="11">
    <source>
        <dbReference type="ARBA" id="ARBA00023303"/>
    </source>
</evidence>
<keyword evidence="8" id="KW-1133">Transmembrane helix</keyword>
<dbReference type="Proteomes" id="UP000887116">
    <property type="component" value="Unassembled WGS sequence"/>
</dbReference>
<gene>
    <name evidence="13" type="primary">Ca-alpha1D_2</name>
    <name evidence="13" type="ORF">TNCT_611631</name>
</gene>
<dbReference type="AlphaFoldDB" id="A0A8X6HE25"/>
<feature type="domain" description="Ion transport" evidence="12">
    <location>
        <begin position="1"/>
        <end position="79"/>
    </location>
</feature>
<evidence type="ECO:0000256" key="9">
    <source>
        <dbReference type="ARBA" id="ARBA00023065"/>
    </source>
</evidence>
<reference evidence="13" key="1">
    <citation type="submission" date="2020-07" db="EMBL/GenBank/DDBJ databases">
        <title>Multicomponent nature underlies the extraordinary mechanical properties of spider dragline silk.</title>
        <authorList>
            <person name="Kono N."/>
            <person name="Nakamura H."/>
            <person name="Mori M."/>
            <person name="Yoshida Y."/>
            <person name="Ohtoshi R."/>
            <person name="Malay A.D."/>
            <person name="Moran D.A.P."/>
            <person name="Tomita M."/>
            <person name="Numata K."/>
            <person name="Arakawa K."/>
        </authorList>
    </citation>
    <scope>NUCLEOTIDE SEQUENCE</scope>
</reference>
<dbReference type="InterPro" id="IPR005821">
    <property type="entry name" value="Ion_trans_dom"/>
</dbReference>
<feature type="non-terminal residue" evidence="13">
    <location>
        <position position="79"/>
    </location>
</feature>
<accession>A0A8X6HE25</accession>
<evidence type="ECO:0000259" key="12">
    <source>
        <dbReference type="Pfam" id="PF00520"/>
    </source>
</evidence>
<evidence type="ECO:0000256" key="5">
    <source>
        <dbReference type="ARBA" id="ARBA00022692"/>
    </source>
</evidence>
<dbReference type="InterPro" id="IPR027359">
    <property type="entry name" value="Volt_channel_dom_sf"/>
</dbReference>
<comment type="caution">
    <text evidence="13">The sequence shown here is derived from an EMBL/GenBank/DDBJ whole genome shotgun (WGS) entry which is preliminary data.</text>
</comment>